<name>A0A9W8YXM2_9PEZI</name>
<keyword evidence="3" id="KW-1185">Reference proteome</keyword>
<proteinExistence type="predicted"/>
<gene>
    <name evidence="2" type="ORF">N0V93_002943</name>
</gene>
<evidence type="ECO:0000313" key="2">
    <source>
        <dbReference type="EMBL" id="KAJ4393728.1"/>
    </source>
</evidence>
<feature type="region of interest" description="Disordered" evidence="1">
    <location>
        <begin position="1"/>
        <end position="50"/>
    </location>
</feature>
<dbReference type="EMBL" id="JAPEVB010000002">
    <property type="protein sequence ID" value="KAJ4393728.1"/>
    <property type="molecule type" value="Genomic_DNA"/>
</dbReference>
<protein>
    <submittedName>
        <fullName evidence="2">Uncharacterized protein</fullName>
    </submittedName>
</protein>
<organism evidence="2 3">
    <name type="scientific">Gnomoniopsis smithogilvyi</name>
    <dbReference type="NCBI Taxonomy" id="1191159"/>
    <lineage>
        <taxon>Eukaryota</taxon>
        <taxon>Fungi</taxon>
        <taxon>Dikarya</taxon>
        <taxon>Ascomycota</taxon>
        <taxon>Pezizomycotina</taxon>
        <taxon>Sordariomycetes</taxon>
        <taxon>Sordariomycetidae</taxon>
        <taxon>Diaporthales</taxon>
        <taxon>Gnomoniaceae</taxon>
        <taxon>Gnomoniopsis</taxon>
    </lineage>
</organism>
<evidence type="ECO:0000256" key="1">
    <source>
        <dbReference type="SAM" id="MobiDB-lite"/>
    </source>
</evidence>
<sequence length="85" mass="8957">MAGSSSYPVVVHQDRPSKSSASISSNATRSSAKSRPSSISSNDSYISTGGSSMWSDANEAALIEKSKSRVNKQTGKTVTVWNSRS</sequence>
<dbReference type="AlphaFoldDB" id="A0A9W8YXM2"/>
<reference evidence="2" key="1">
    <citation type="submission" date="2022-10" db="EMBL/GenBank/DDBJ databases">
        <title>Tapping the CABI collections for fungal endophytes: first genome assemblies for Collariella, Neodidymelliopsis, Ascochyta clinopodiicola, Didymella pomorum, Didymosphaeria variabile, Neocosmospora piperis and Neocucurbitaria cava.</title>
        <authorList>
            <person name="Hill R."/>
        </authorList>
    </citation>
    <scope>NUCLEOTIDE SEQUENCE</scope>
    <source>
        <strain evidence="2">IMI 355082</strain>
    </source>
</reference>
<feature type="compositionally biased region" description="Polar residues" evidence="1">
    <location>
        <begin position="71"/>
        <end position="85"/>
    </location>
</feature>
<dbReference type="Proteomes" id="UP001140453">
    <property type="component" value="Unassembled WGS sequence"/>
</dbReference>
<comment type="caution">
    <text evidence="2">The sequence shown here is derived from an EMBL/GenBank/DDBJ whole genome shotgun (WGS) entry which is preliminary data.</text>
</comment>
<accession>A0A9W8YXM2</accession>
<feature type="compositionally biased region" description="Low complexity" evidence="1">
    <location>
        <begin position="18"/>
        <end position="47"/>
    </location>
</feature>
<evidence type="ECO:0000313" key="3">
    <source>
        <dbReference type="Proteomes" id="UP001140453"/>
    </source>
</evidence>
<feature type="region of interest" description="Disordered" evidence="1">
    <location>
        <begin position="66"/>
        <end position="85"/>
    </location>
</feature>